<feature type="compositionally biased region" description="Basic residues" evidence="2">
    <location>
        <begin position="810"/>
        <end position="856"/>
    </location>
</feature>
<keyword evidence="1" id="KW-0175">Coiled coil</keyword>
<feature type="region of interest" description="Disordered" evidence="2">
    <location>
        <begin position="765"/>
        <end position="856"/>
    </location>
</feature>
<sequence length="856" mass="97058">MSNARSILEEHQGLTEEEDIENDIRRIMDNYDPENDTKLPEFLKEYLSLNNKCSDLSLLIGIQEQLNLKINQEVNIDIQNKLKTISEIFTKSLLLYCGTLFGEELDRFDENYVIDDEFIKSIIKLEKKLKPNLTNYKAREDALTDMKDGNSEELIRIKKELLNTMWEKLMQDIGSSILVNKAVGKFKSSTSAPSSASAPASASASTSASASASTSASASASTSASADQSSKDLKYELNELEAKSKSLKLLQLLKQTVNEGKLKYLLKTQINDELTAIIDLNGSDGKYDLTQFLNSGIGAIPVKKTINEIFYEYNLGEIPHFDETVFKECPNALELKIPKIYLDTYPDYENFKALFISDASKFNFGNKLLFILGSGEHKGKLLYHKKTSPPLLFDKDADNTLSKIMFTGDIKNLTENSSSQIKIKDVFEHSKRHTYLVFVEDENPKEGYHLFIISKSINDAYINIEEELQKEEDATEKRKIEERQKATALKMRNTTFVNERTKVAREILKQSEAIFKEDKKEKKIKNEELLKEEIEADVAKIKAEGERNKIKIDSARLIIQQEQESILQDEIMKVGKSQRKELTKTLTILKGDYENSLESLDRFQEEYDIVINTNRLILKEKEMKVKIAEETKKAQEHYTKKIKEQHEIIEGVFNDEYTTQQEILDKLKTELETLTSDLETYKTESKAITDELNSSISAMKSKIEELTVKYKDISEMSDTLSKETEDVLKSIKRDIGVYKGNLQKLLDEAKLTTIDNRKLSSPTVQNATKGILKSSSSTSPSTSSKSVSFSTGSAAAPAPAAAVGNAGGARKGKSRKHLRKKSKKTKKRKASSKKTKRKKSKSTTKKRKKTKRKKRK</sequence>
<feature type="coiled-coil region" evidence="1">
    <location>
        <begin position="657"/>
        <end position="716"/>
    </location>
</feature>
<reference evidence="3" key="1">
    <citation type="journal article" date="2020" name="Nature">
        <title>Giant virus diversity and host interactions through global metagenomics.</title>
        <authorList>
            <person name="Schulz F."/>
            <person name="Roux S."/>
            <person name="Paez-Espino D."/>
            <person name="Jungbluth S."/>
            <person name="Walsh D.A."/>
            <person name="Denef V.J."/>
            <person name="McMahon K.D."/>
            <person name="Konstantinidis K.T."/>
            <person name="Eloe-Fadrosh E.A."/>
            <person name="Kyrpides N.C."/>
            <person name="Woyke T."/>
        </authorList>
    </citation>
    <scope>NUCLEOTIDE SEQUENCE</scope>
    <source>
        <strain evidence="3">GVMAG-M-3300000115-19</strain>
    </source>
</reference>
<organism evidence="3">
    <name type="scientific">viral metagenome</name>
    <dbReference type="NCBI Taxonomy" id="1070528"/>
    <lineage>
        <taxon>unclassified sequences</taxon>
        <taxon>metagenomes</taxon>
        <taxon>organismal metagenomes</taxon>
    </lineage>
</organism>
<feature type="coiled-coil region" evidence="1">
    <location>
        <begin position="517"/>
        <end position="544"/>
    </location>
</feature>
<dbReference type="PANTHER" id="PTHR13491">
    <property type="entry name" value="ZCCHC10 PROTEIN"/>
    <property type="match status" value="1"/>
</dbReference>
<name>A0A6C0EG07_9ZZZZ</name>
<protein>
    <submittedName>
        <fullName evidence="3">Uncharacterized protein</fullName>
    </submittedName>
</protein>
<evidence type="ECO:0000313" key="3">
    <source>
        <dbReference type="EMBL" id="QHT27858.1"/>
    </source>
</evidence>
<dbReference type="AlphaFoldDB" id="A0A6C0EG07"/>
<feature type="compositionally biased region" description="Low complexity" evidence="2">
    <location>
        <begin position="774"/>
        <end position="804"/>
    </location>
</feature>
<evidence type="ECO:0000256" key="2">
    <source>
        <dbReference type="SAM" id="MobiDB-lite"/>
    </source>
</evidence>
<accession>A0A6C0EG07</accession>
<dbReference type="EMBL" id="MN738843">
    <property type="protein sequence ID" value="QHT27858.1"/>
    <property type="molecule type" value="Genomic_DNA"/>
</dbReference>
<evidence type="ECO:0000256" key="1">
    <source>
        <dbReference type="SAM" id="Coils"/>
    </source>
</evidence>
<dbReference type="InterPro" id="IPR039715">
    <property type="entry name" value="ZCCHC10"/>
</dbReference>
<proteinExistence type="predicted"/>
<dbReference type="PANTHER" id="PTHR13491:SF0">
    <property type="entry name" value="ZINC FINGER CCHC DOMAIN-CONTAINING PROTEIN 10"/>
    <property type="match status" value="1"/>
</dbReference>
<feature type="coiled-coil region" evidence="1">
    <location>
        <begin position="454"/>
        <end position="485"/>
    </location>
</feature>